<evidence type="ECO:0000256" key="5">
    <source>
        <dbReference type="ARBA" id="ARBA00023136"/>
    </source>
</evidence>
<feature type="transmembrane region" description="Helical" evidence="7">
    <location>
        <begin position="480"/>
        <end position="499"/>
    </location>
</feature>
<dbReference type="PANTHER" id="PTHR43646:SF2">
    <property type="entry name" value="GLYCOSYLTRANSFERASE 2-LIKE DOMAIN-CONTAINING PROTEIN"/>
    <property type="match status" value="1"/>
</dbReference>
<dbReference type="InterPro" id="IPR029044">
    <property type="entry name" value="Nucleotide-diphossugar_trans"/>
</dbReference>
<evidence type="ECO:0000256" key="6">
    <source>
        <dbReference type="SAM" id="MobiDB-lite"/>
    </source>
</evidence>
<evidence type="ECO:0000256" key="4">
    <source>
        <dbReference type="ARBA" id="ARBA00022679"/>
    </source>
</evidence>
<keyword evidence="5 7" id="KW-0472">Membrane</keyword>
<keyword evidence="3" id="KW-0328">Glycosyltransferase</keyword>
<dbReference type="EMBL" id="RIBS01000004">
    <property type="protein sequence ID" value="RNF83850.1"/>
    <property type="molecule type" value="Genomic_DNA"/>
</dbReference>
<reference evidence="8 9" key="1">
    <citation type="submission" date="2018-11" db="EMBL/GenBank/DDBJ databases">
        <title>Lysobacter cryohumiis sp. nov., isolated from soil in the Tianshan Mountains, Xinjiang, China.</title>
        <authorList>
            <person name="Luo Y."/>
            <person name="Sheng H."/>
        </authorList>
    </citation>
    <scope>NUCLEOTIDE SEQUENCE [LARGE SCALE GENOMIC DNA]</scope>
    <source>
        <strain evidence="8 9">ZS60</strain>
    </source>
</reference>
<sequence>MGCGLRPARRLRSGRHGGNRRVGRPVRFTFGPPRPPGGTTLASLSTRPPSGGRVTADRLAGEGQACRAATSPSLPLHARPRAGGHVLFSLSPGSLLAVAGVLRGPERREPTPAEDWRRAVVDVVIPASRHQHSIVHCLSSLLSQTRPPRRVVLVDDGGSDRDHTAQIAREFAIANGMDLVVIERLWSIGRTPTIKRQARELDCDVEFILDGDTVLESPDYIERCVRELYQGVGIASVGGLRLPMRARHRRRWADSEPFRRWVGGDDYRDPYLQGGAEGFARWIADGYRESAALFSQGFVQRGQMALLGGVAHPAGGAVAYRRRYLKDLFDRYEPHHGEDMSAVPEIFIGLALDHEGYRHVQLTDLRARSLEAAPEHLPRQLRENTMAFLQCCRAFDALLRTPFQQPRQWWRRRQARRQIANGTRPEQRRVVEAYRQPFGARLTHQQGRPIGWALVLAMFDRLAFPAMLLLFAAAASWTGLLAAVAIEMLGWLGVLMIVSRGERMAMLGKGLIAAPLRYPAACVELYSLLGFIGRSPVSVVQEHRH</sequence>
<keyword evidence="7" id="KW-1133">Transmembrane helix</keyword>
<comment type="caution">
    <text evidence="8">The sequence shown here is derived from an EMBL/GenBank/DDBJ whole genome shotgun (WGS) entry which is preliminary data.</text>
</comment>
<evidence type="ECO:0000256" key="7">
    <source>
        <dbReference type="SAM" id="Phobius"/>
    </source>
</evidence>
<dbReference type="Proteomes" id="UP000267049">
    <property type="component" value="Unassembled WGS sequence"/>
</dbReference>
<comment type="subcellular location">
    <subcellularLocation>
        <location evidence="1">Cell membrane</location>
    </subcellularLocation>
</comment>
<feature type="compositionally biased region" description="Basic residues" evidence="6">
    <location>
        <begin position="7"/>
        <end position="24"/>
    </location>
</feature>
<dbReference type="Gene3D" id="3.90.550.10">
    <property type="entry name" value="Spore Coat Polysaccharide Biosynthesis Protein SpsA, Chain A"/>
    <property type="match status" value="1"/>
</dbReference>
<dbReference type="AlphaFoldDB" id="A0A3M8SYA1"/>
<dbReference type="SUPFAM" id="SSF53448">
    <property type="entry name" value="Nucleotide-diphospho-sugar transferases"/>
    <property type="match status" value="1"/>
</dbReference>
<dbReference type="OrthoDB" id="396512at2"/>
<accession>A0A3M8SYA1</accession>
<evidence type="ECO:0000313" key="9">
    <source>
        <dbReference type="Proteomes" id="UP000267049"/>
    </source>
</evidence>
<evidence type="ECO:0000313" key="8">
    <source>
        <dbReference type="EMBL" id="RNF83850.1"/>
    </source>
</evidence>
<feature type="region of interest" description="Disordered" evidence="6">
    <location>
        <begin position="1"/>
        <end position="52"/>
    </location>
</feature>
<organism evidence="8 9">
    <name type="scientific">Montanilutibacter psychrotolerans</name>
    <dbReference type="NCBI Taxonomy" id="1327343"/>
    <lineage>
        <taxon>Bacteria</taxon>
        <taxon>Pseudomonadati</taxon>
        <taxon>Pseudomonadota</taxon>
        <taxon>Gammaproteobacteria</taxon>
        <taxon>Lysobacterales</taxon>
        <taxon>Lysobacteraceae</taxon>
        <taxon>Montanilutibacter</taxon>
    </lineage>
</organism>
<proteinExistence type="predicted"/>
<keyword evidence="9" id="KW-1185">Reference proteome</keyword>
<dbReference type="GO" id="GO:0005886">
    <property type="term" value="C:plasma membrane"/>
    <property type="evidence" value="ECO:0007669"/>
    <property type="project" value="UniProtKB-SubCell"/>
</dbReference>
<dbReference type="PANTHER" id="PTHR43646">
    <property type="entry name" value="GLYCOSYLTRANSFERASE"/>
    <property type="match status" value="1"/>
</dbReference>
<keyword evidence="7" id="KW-0812">Transmembrane</keyword>
<keyword evidence="4 8" id="KW-0808">Transferase</keyword>
<dbReference type="GO" id="GO:0016757">
    <property type="term" value="F:glycosyltransferase activity"/>
    <property type="evidence" value="ECO:0007669"/>
    <property type="project" value="UniProtKB-KW"/>
</dbReference>
<dbReference type="Pfam" id="PF13641">
    <property type="entry name" value="Glyco_tranf_2_3"/>
    <property type="match status" value="1"/>
</dbReference>
<evidence type="ECO:0000256" key="2">
    <source>
        <dbReference type="ARBA" id="ARBA00022475"/>
    </source>
</evidence>
<protein>
    <submittedName>
        <fullName evidence="8">Glycosyltransferase</fullName>
    </submittedName>
</protein>
<name>A0A3M8SYA1_9GAMM</name>
<evidence type="ECO:0000256" key="1">
    <source>
        <dbReference type="ARBA" id="ARBA00004236"/>
    </source>
</evidence>
<gene>
    <name evidence="8" type="ORF">EER27_10870</name>
</gene>
<keyword evidence="2" id="KW-1003">Cell membrane</keyword>
<evidence type="ECO:0000256" key="3">
    <source>
        <dbReference type="ARBA" id="ARBA00022676"/>
    </source>
</evidence>